<evidence type="ECO:0008006" key="4">
    <source>
        <dbReference type="Google" id="ProtNLM"/>
    </source>
</evidence>
<keyword evidence="3" id="KW-1185">Reference proteome</keyword>
<dbReference type="EMBL" id="FMXQ01000001">
    <property type="protein sequence ID" value="SDB03446.1"/>
    <property type="molecule type" value="Genomic_DNA"/>
</dbReference>
<dbReference type="Pfam" id="PF14248">
    <property type="entry name" value="DUF4345"/>
    <property type="match status" value="1"/>
</dbReference>
<dbReference type="InterPro" id="IPR025597">
    <property type="entry name" value="DUF4345"/>
</dbReference>
<dbReference type="AlphaFoldDB" id="A0A1G6A5A1"/>
<keyword evidence="1" id="KW-0812">Transmembrane</keyword>
<dbReference type="OrthoDB" id="583466at2"/>
<accession>A0A1G6A5A1</accession>
<dbReference type="Proteomes" id="UP000199071">
    <property type="component" value="Unassembled WGS sequence"/>
</dbReference>
<reference evidence="2 3" key="1">
    <citation type="submission" date="2016-10" db="EMBL/GenBank/DDBJ databases">
        <authorList>
            <person name="de Groot N.N."/>
        </authorList>
    </citation>
    <scope>NUCLEOTIDE SEQUENCE [LARGE SCALE GENOMIC DNA]</scope>
    <source>
        <strain evidence="2 3">ATCC 35022</strain>
    </source>
</reference>
<proteinExistence type="predicted"/>
<dbReference type="STRING" id="665467.SAMN02982931_00177"/>
<feature type="transmembrane region" description="Helical" evidence="1">
    <location>
        <begin position="9"/>
        <end position="32"/>
    </location>
</feature>
<keyword evidence="1" id="KW-1133">Transmembrane helix</keyword>
<feature type="transmembrane region" description="Helical" evidence="1">
    <location>
        <begin position="106"/>
        <end position="124"/>
    </location>
</feature>
<protein>
    <recommendedName>
        <fullName evidence="4">DUF4345 domain-containing protein</fullName>
    </recommendedName>
</protein>
<evidence type="ECO:0000313" key="3">
    <source>
        <dbReference type="Proteomes" id="UP000199071"/>
    </source>
</evidence>
<keyword evidence="1" id="KW-0472">Membrane</keyword>
<sequence length="131" mass="13303">MKNARLVKLALSLSGVTAIAIGGAILLVPAAFYATYGIELGSDANLGSDIRASGGALLTTGLLMLAGLVVPRFTFASIVIAAAVFLSYGLSRLAGVAMDGWPDSGLIWAGAFELAIAAVSLLALSRYRTTA</sequence>
<name>A0A1G6A5A1_9HYPH</name>
<feature type="transmembrane region" description="Helical" evidence="1">
    <location>
        <begin position="75"/>
        <end position="94"/>
    </location>
</feature>
<evidence type="ECO:0000313" key="2">
    <source>
        <dbReference type="EMBL" id="SDB03446.1"/>
    </source>
</evidence>
<evidence type="ECO:0000256" key="1">
    <source>
        <dbReference type="SAM" id="Phobius"/>
    </source>
</evidence>
<feature type="transmembrane region" description="Helical" evidence="1">
    <location>
        <begin position="52"/>
        <end position="70"/>
    </location>
</feature>
<dbReference type="RefSeq" id="WP_090874895.1">
    <property type="nucleotide sequence ID" value="NZ_FMXQ01000001.1"/>
</dbReference>
<organism evidence="2 3">
    <name type="scientific">Bauldia litoralis</name>
    <dbReference type="NCBI Taxonomy" id="665467"/>
    <lineage>
        <taxon>Bacteria</taxon>
        <taxon>Pseudomonadati</taxon>
        <taxon>Pseudomonadota</taxon>
        <taxon>Alphaproteobacteria</taxon>
        <taxon>Hyphomicrobiales</taxon>
        <taxon>Kaistiaceae</taxon>
        <taxon>Bauldia</taxon>
    </lineage>
</organism>
<gene>
    <name evidence="2" type="ORF">SAMN02982931_00177</name>
</gene>